<evidence type="ECO:0000313" key="3">
    <source>
        <dbReference type="Proteomes" id="UP000236546"/>
    </source>
</evidence>
<name>A0A2K0T125_9HYPO</name>
<organism evidence="2 3">
    <name type="scientific">Trichoderma gamsii</name>
    <dbReference type="NCBI Taxonomy" id="398673"/>
    <lineage>
        <taxon>Eukaryota</taxon>
        <taxon>Fungi</taxon>
        <taxon>Dikarya</taxon>
        <taxon>Ascomycota</taxon>
        <taxon>Pezizomycotina</taxon>
        <taxon>Sordariomycetes</taxon>
        <taxon>Hypocreomycetidae</taxon>
        <taxon>Hypocreales</taxon>
        <taxon>Hypocreaceae</taxon>
        <taxon>Trichoderma</taxon>
    </lineage>
</organism>
<feature type="region of interest" description="Disordered" evidence="1">
    <location>
        <begin position="18"/>
        <end position="40"/>
    </location>
</feature>
<proteinExistence type="predicted"/>
<evidence type="ECO:0000256" key="1">
    <source>
        <dbReference type="SAM" id="MobiDB-lite"/>
    </source>
</evidence>
<evidence type="ECO:0000313" key="2">
    <source>
        <dbReference type="EMBL" id="PNP39210.1"/>
    </source>
</evidence>
<reference evidence="2 3" key="1">
    <citation type="submission" date="2017-02" db="EMBL/GenBank/DDBJ databases">
        <title>Genomes of Trichoderma spp. with biocontrol activity.</title>
        <authorList>
            <person name="Gardiner D."/>
            <person name="Kazan K."/>
            <person name="Vos C."/>
            <person name="Harvey P."/>
        </authorList>
    </citation>
    <scope>NUCLEOTIDE SEQUENCE [LARGE SCALE GENOMIC DNA]</scope>
    <source>
        <strain evidence="2 3">A5MH</strain>
    </source>
</reference>
<accession>A0A2K0T125</accession>
<feature type="compositionally biased region" description="Pro residues" evidence="1">
    <location>
        <begin position="25"/>
        <end position="40"/>
    </location>
</feature>
<comment type="caution">
    <text evidence="2">The sequence shown here is derived from an EMBL/GenBank/DDBJ whole genome shotgun (WGS) entry which is preliminary data.</text>
</comment>
<dbReference type="Proteomes" id="UP000236546">
    <property type="component" value="Unassembled WGS sequence"/>
</dbReference>
<gene>
    <name evidence="2" type="ORF">TGAMA5MH_08887</name>
</gene>
<dbReference type="EMBL" id="MTYH01000091">
    <property type="protein sequence ID" value="PNP39210.1"/>
    <property type="molecule type" value="Genomic_DNA"/>
</dbReference>
<dbReference type="AlphaFoldDB" id="A0A2K0T125"/>
<sequence length="106" mass="11551">MDKNHLLAGAHCPTAAAISALGPQRAPPPPPRPPPSPPPPTLLLPLLRLLEPRTLLLPLPQWFFAPLKLLVGPRTSHSLTSAEVNEWLLQRWVDAQAETLAFPTVL</sequence>
<protein>
    <submittedName>
        <fullName evidence="2">Uncharacterized protein</fullName>
    </submittedName>
</protein>